<protein>
    <submittedName>
        <fullName evidence="1">LuxR family transcriptional regulator</fullName>
    </submittedName>
</protein>
<organism evidence="1 2">
    <name type="scientific">Pseudonocardia yunnanensis</name>
    <dbReference type="NCBI Taxonomy" id="58107"/>
    <lineage>
        <taxon>Bacteria</taxon>
        <taxon>Bacillati</taxon>
        <taxon>Actinomycetota</taxon>
        <taxon>Actinomycetes</taxon>
        <taxon>Pseudonocardiales</taxon>
        <taxon>Pseudonocardiaceae</taxon>
        <taxon>Pseudonocardia</taxon>
    </lineage>
</organism>
<name>A0ABW4EUK8_9PSEU</name>
<sequence>MDTTSLAETARTHIERARASAHGRSAHTVHGGHDHVLRQTVIALRAGETLHEHNSSRDATLQVLAGWVRLTTATQAVEAVAGDLLTVPAEAHTLHAVADSAVLLTVGLVLGTSHPVAVAGNAGPDYSWQEDWN</sequence>
<keyword evidence="2" id="KW-1185">Reference proteome</keyword>
<dbReference type="Proteomes" id="UP001597114">
    <property type="component" value="Unassembled WGS sequence"/>
</dbReference>
<evidence type="ECO:0000313" key="2">
    <source>
        <dbReference type="Proteomes" id="UP001597114"/>
    </source>
</evidence>
<gene>
    <name evidence="1" type="ORF">ACFSJD_08980</name>
</gene>
<dbReference type="InterPro" id="IPR014710">
    <property type="entry name" value="RmlC-like_jellyroll"/>
</dbReference>
<dbReference type="SUPFAM" id="SSF51182">
    <property type="entry name" value="RmlC-like cupins"/>
    <property type="match status" value="1"/>
</dbReference>
<dbReference type="InterPro" id="IPR011051">
    <property type="entry name" value="RmlC_Cupin_sf"/>
</dbReference>
<proteinExistence type="predicted"/>
<dbReference type="EMBL" id="JBHUCO010000009">
    <property type="protein sequence ID" value="MFD1517619.1"/>
    <property type="molecule type" value="Genomic_DNA"/>
</dbReference>
<accession>A0ABW4EUK8</accession>
<evidence type="ECO:0000313" key="1">
    <source>
        <dbReference type="EMBL" id="MFD1517619.1"/>
    </source>
</evidence>
<comment type="caution">
    <text evidence="1">The sequence shown here is derived from an EMBL/GenBank/DDBJ whole genome shotgun (WGS) entry which is preliminary data.</text>
</comment>
<dbReference type="RefSeq" id="WP_344721245.1">
    <property type="nucleotide sequence ID" value="NZ_BAAAUS010000007.1"/>
</dbReference>
<dbReference type="Gene3D" id="2.60.120.10">
    <property type="entry name" value="Jelly Rolls"/>
    <property type="match status" value="1"/>
</dbReference>
<dbReference type="PANTHER" id="PTHR37694:SF1">
    <property type="entry name" value="SLR8022 PROTEIN"/>
    <property type="match status" value="1"/>
</dbReference>
<dbReference type="PANTHER" id="PTHR37694">
    <property type="entry name" value="SLR8022 PROTEIN"/>
    <property type="match status" value="1"/>
</dbReference>
<reference evidence="2" key="1">
    <citation type="journal article" date="2019" name="Int. J. Syst. Evol. Microbiol.">
        <title>The Global Catalogue of Microorganisms (GCM) 10K type strain sequencing project: providing services to taxonomists for standard genome sequencing and annotation.</title>
        <authorList>
            <consortium name="The Broad Institute Genomics Platform"/>
            <consortium name="The Broad Institute Genome Sequencing Center for Infectious Disease"/>
            <person name="Wu L."/>
            <person name="Ma J."/>
        </authorList>
    </citation>
    <scope>NUCLEOTIDE SEQUENCE [LARGE SCALE GENOMIC DNA]</scope>
    <source>
        <strain evidence="2">CCM 7043</strain>
    </source>
</reference>